<name>A0A453Q5I2_AEGTS</name>
<feature type="region of interest" description="Disordered" evidence="1">
    <location>
        <begin position="1"/>
        <end position="44"/>
    </location>
</feature>
<feature type="compositionally biased region" description="Basic and acidic residues" evidence="1">
    <location>
        <begin position="25"/>
        <end position="44"/>
    </location>
</feature>
<sequence length="44" mass="5154">MNAGMEEQVAPKKPENIFDAPLLSSRDKAKLERNKRKEDRQREV</sequence>
<reference evidence="2" key="5">
    <citation type="journal article" date="2021" name="G3 (Bethesda)">
        <title>Aegilops tauschii genome assembly Aet v5.0 features greater sequence contiguity and improved annotation.</title>
        <authorList>
            <person name="Wang L."/>
            <person name="Zhu T."/>
            <person name="Rodriguez J.C."/>
            <person name="Deal K.R."/>
            <person name="Dubcovsky J."/>
            <person name="McGuire P.E."/>
            <person name="Lux T."/>
            <person name="Spannagl M."/>
            <person name="Mayer K.F.X."/>
            <person name="Baldrich P."/>
            <person name="Meyers B.C."/>
            <person name="Huo N."/>
            <person name="Gu Y.Q."/>
            <person name="Zhou H."/>
            <person name="Devos K.M."/>
            <person name="Bennetzen J.L."/>
            <person name="Unver T."/>
            <person name="Budak H."/>
            <person name="Gulick P.J."/>
            <person name="Galiba G."/>
            <person name="Kalapos B."/>
            <person name="Nelson D.R."/>
            <person name="Li P."/>
            <person name="You F.M."/>
            <person name="Luo M.C."/>
            <person name="Dvorak J."/>
        </authorList>
    </citation>
    <scope>NUCLEOTIDE SEQUENCE [LARGE SCALE GENOMIC DNA]</scope>
    <source>
        <strain evidence="2">cv. AL8/78</strain>
    </source>
</reference>
<dbReference type="AlphaFoldDB" id="A0A453Q5I2"/>
<proteinExistence type="predicted"/>
<accession>A0A453Q5I2</accession>
<reference evidence="2" key="4">
    <citation type="submission" date="2019-03" db="UniProtKB">
        <authorList>
            <consortium name="EnsemblPlants"/>
        </authorList>
    </citation>
    <scope>IDENTIFICATION</scope>
</reference>
<protein>
    <submittedName>
        <fullName evidence="2">Uncharacterized protein</fullName>
    </submittedName>
</protein>
<dbReference type="Gramene" id="AET6Gv20988500.24">
    <property type="protein sequence ID" value="AET6Gv20988500.24"/>
    <property type="gene ID" value="AET6Gv20988500"/>
</dbReference>
<dbReference type="Proteomes" id="UP000015105">
    <property type="component" value="Chromosome 6D"/>
</dbReference>
<evidence type="ECO:0000256" key="1">
    <source>
        <dbReference type="SAM" id="MobiDB-lite"/>
    </source>
</evidence>
<reference evidence="2" key="3">
    <citation type="journal article" date="2017" name="Nature">
        <title>Genome sequence of the progenitor of the wheat D genome Aegilops tauschii.</title>
        <authorList>
            <person name="Luo M.C."/>
            <person name="Gu Y.Q."/>
            <person name="Puiu D."/>
            <person name="Wang H."/>
            <person name="Twardziok S.O."/>
            <person name="Deal K.R."/>
            <person name="Huo N."/>
            <person name="Zhu T."/>
            <person name="Wang L."/>
            <person name="Wang Y."/>
            <person name="McGuire P.E."/>
            <person name="Liu S."/>
            <person name="Long H."/>
            <person name="Ramasamy R.K."/>
            <person name="Rodriguez J.C."/>
            <person name="Van S.L."/>
            <person name="Yuan L."/>
            <person name="Wang Z."/>
            <person name="Xia Z."/>
            <person name="Xiao L."/>
            <person name="Anderson O.D."/>
            <person name="Ouyang S."/>
            <person name="Liang Y."/>
            <person name="Zimin A.V."/>
            <person name="Pertea G."/>
            <person name="Qi P."/>
            <person name="Bennetzen J.L."/>
            <person name="Dai X."/>
            <person name="Dawson M.W."/>
            <person name="Muller H.G."/>
            <person name="Kugler K."/>
            <person name="Rivarola-Duarte L."/>
            <person name="Spannagl M."/>
            <person name="Mayer K.F.X."/>
            <person name="Lu F.H."/>
            <person name="Bevan M.W."/>
            <person name="Leroy P."/>
            <person name="Li P."/>
            <person name="You F.M."/>
            <person name="Sun Q."/>
            <person name="Liu Z."/>
            <person name="Lyons E."/>
            <person name="Wicker T."/>
            <person name="Salzberg S.L."/>
            <person name="Devos K.M."/>
            <person name="Dvorak J."/>
        </authorList>
    </citation>
    <scope>NUCLEOTIDE SEQUENCE [LARGE SCALE GENOMIC DNA]</scope>
    <source>
        <strain evidence="2">cv. AL8/78</strain>
    </source>
</reference>
<reference evidence="3" key="1">
    <citation type="journal article" date="2014" name="Science">
        <title>Ancient hybridizations among the ancestral genomes of bread wheat.</title>
        <authorList>
            <consortium name="International Wheat Genome Sequencing Consortium,"/>
            <person name="Marcussen T."/>
            <person name="Sandve S.R."/>
            <person name="Heier L."/>
            <person name="Spannagl M."/>
            <person name="Pfeifer M."/>
            <person name="Jakobsen K.S."/>
            <person name="Wulff B.B."/>
            <person name="Steuernagel B."/>
            <person name="Mayer K.F."/>
            <person name="Olsen O.A."/>
        </authorList>
    </citation>
    <scope>NUCLEOTIDE SEQUENCE [LARGE SCALE GENOMIC DNA]</scope>
    <source>
        <strain evidence="3">cv. AL8/78</strain>
    </source>
</reference>
<reference evidence="3" key="2">
    <citation type="journal article" date="2017" name="Nat. Plants">
        <title>The Aegilops tauschii genome reveals multiple impacts of transposons.</title>
        <authorList>
            <person name="Zhao G."/>
            <person name="Zou C."/>
            <person name="Li K."/>
            <person name="Wang K."/>
            <person name="Li T."/>
            <person name="Gao L."/>
            <person name="Zhang X."/>
            <person name="Wang H."/>
            <person name="Yang Z."/>
            <person name="Liu X."/>
            <person name="Jiang W."/>
            <person name="Mao L."/>
            <person name="Kong X."/>
            <person name="Jiao Y."/>
            <person name="Jia J."/>
        </authorList>
    </citation>
    <scope>NUCLEOTIDE SEQUENCE [LARGE SCALE GENOMIC DNA]</scope>
    <source>
        <strain evidence="3">cv. AL8/78</strain>
    </source>
</reference>
<organism evidence="2 3">
    <name type="scientific">Aegilops tauschii subsp. strangulata</name>
    <name type="common">Goatgrass</name>
    <dbReference type="NCBI Taxonomy" id="200361"/>
    <lineage>
        <taxon>Eukaryota</taxon>
        <taxon>Viridiplantae</taxon>
        <taxon>Streptophyta</taxon>
        <taxon>Embryophyta</taxon>
        <taxon>Tracheophyta</taxon>
        <taxon>Spermatophyta</taxon>
        <taxon>Magnoliopsida</taxon>
        <taxon>Liliopsida</taxon>
        <taxon>Poales</taxon>
        <taxon>Poaceae</taxon>
        <taxon>BOP clade</taxon>
        <taxon>Pooideae</taxon>
        <taxon>Triticodae</taxon>
        <taxon>Triticeae</taxon>
        <taxon>Triticinae</taxon>
        <taxon>Aegilops</taxon>
    </lineage>
</organism>
<dbReference type="EnsemblPlants" id="AET6Gv20988500.24">
    <property type="protein sequence ID" value="AET6Gv20988500.24"/>
    <property type="gene ID" value="AET6Gv20988500"/>
</dbReference>
<evidence type="ECO:0000313" key="3">
    <source>
        <dbReference type="Proteomes" id="UP000015105"/>
    </source>
</evidence>
<keyword evidence="3" id="KW-1185">Reference proteome</keyword>
<evidence type="ECO:0000313" key="2">
    <source>
        <dbReference type="EnsemblPlants" id="AET6Gv20988500.24"/>
    </source>
</evidence>